<organism evidence="2 3">
    <name type="scientific">Mesorhizobium tianshanense</name>
    <dbReference type="NCBI Taxonomy" id="39844"/>
    <lineage>
        <taxon>Bacteria</taxon>
        <taxon>Pseudomonadati</taxon>
        <taxon>Pseudomonadota</taxon>
        <taxon>Alphaproteobacteria</taxon>
        <taxon>Hyphomicrobiales</taxon>
        <taxon>Phyllobacteriaceae</taxon>
        <taxon>Mesorhizobium</taxon>
    </lineage>
</organism>
<evidence type="ECO:0000313" key="3">
    <source>
        <dbReference type="Proteomes" id="UP000317122"/>
    </source>
</evidence>
<dbReference type="EMBL" id="VLKT01000025">
    <property type="protein sequence ID" value="TWI33472.1"/>
    <property type="molecule type" value="Genomic_DNA"/>
</dbReference>
<dbReference type="Proteomes" id="UP000317122">
    <property type="component" value="Unassembled WGS sequence"/>
</dbReference>
<proteinExistence type="predicted"/>
<evidence type="ECO:0000313" key="2">
    <source>
        <dbReference type="EMBL" id="TWI33472.1"/>
    </source>
</evidence>
<name>A0A562NMQ4_9HYPH</name>
<keyword evidence="1" id="KW-1133">Transmembrane helix</keyword>
<accession>A0A562NMQ4</accession>
<feature type="transmembrane region" description="Helical" evidence="1">
    <location>
        <begin position="20"/>
        <end position="42"/>
    </location>
</feature>
<gene>
    <name evidence="2" type="ORF">IQ26_03979</name>
</gene>
<keyword evidence="1" id="KW-0472">Membrane</keyword>
<reference evidence="2 3" key="1">
    <citation type="journal article" date="2015" name="Stand. Genomic Sci.">
        <title>Genomic Encyclopedia of Bacterial and Archaeal Type Strains, Phase III: the genomes of soil and plant-associated and newly described type strains.</title>
        <authorList>
            <person name="Whitman W.B."/>
            <person name="Woyke T."/>
            <person name="Klenk H.P."/>
            <person name="Zhou Y."/>
            <person name="Lilburn T.G."/>
            <person name="Beck B.J."/>
            <person name="De Vos P."/>
            <person name="Vandamme P."/>
            <person name="Eisen J.A."/>
            <person name="Garrity G."/>
            <person name="Hugenholtz P."/>
            <person name="Kyrpides N.C."/>
        </authorList>
    </citation>
    <scope>NUCLEOTIDE SEQUENCE [LARGE SCALE GENOMIC DNA]</scope>
    <source>
        <strain evidence="2 3">CGMCC 1.2546</strain>
    </source>
</reference>
<comment type="caution">
    <text evidence="2">The sequence shown here is derived from an EMBL/GenBank/DDBJ whole genome shotgun (WGS) entry which is preliminary data.</text>
</comment>
<keyword evidence="3" id="KW-1185">Reference proteome</keyword>
<sequence length="63" mass="6816">MKTLLQRFLEDETGATAIEYGLIVAVLSLTIVGGASQAFDAIKWLFSDNNSRLVNAFATTPQP</sequence>
<dbReference type="RefSeq" id="WP_145720058.1">
    <property type="nucleotide sequence ID" value="NZ_BSPF01000126.1"/>
</dbReference>
<keyword evidence="1" id="KW-0812">Transmembrane</keyword>
<dbReference type="OrthoDB" id="5325135at2"/>
<evidence type="ECO:0000256" key="1">
    <source>
        <dbReference type="SAM" id="Phobius"/>
    </source>
</evidence>
<dbReference type="AlphaFoldDB" id="A0A562NMQ4"/>
<protein>
    <submittedName>
        <fullName evidence="2">Pilus assembly protein Flp/PilA</fullName>
    </submittedName>
</protein>
<dbReference type="InterPro" id="IPR007047">
    <property type="entry name" value="Flp_Fap"/>
</dbReference>
<dbReference type="Pfam" id="PF04964">
    <property type="entry name" value="Flp_Fap"/>
    <property type="match status" value="1"/>
</dbReference>